<keyword evidence="3 6" id="KW-0521">NADP</keyword>
<evidence type="ECO:0000256" key="2">
    <source>
        <dbReference type="ARBA" id="ARBA00022642"/>
    </source>
</evidence>
<dbReference type="Proteomes" id="UP000193926">
    <property type="component" value="Unassembled WGS sequence"/>
</dbReference>
<protein>
    <recommendedName>
        <fullName evidence="6">L-aspartate dehydrogenase</fullName>
        <ecNumber evidence="6">1.4.1.21</ecNumber>
    </recommendedName>
</protein>
<dbReference type="InterPro" id="IPR005106">
    <property type="entry name" value="Asp/hSer_DH_NAD-bd"/>
</dbReference>
<comment type="miscellaneous">
    <text evidence="6">The iminoaspartate product is unstable in aqueous solution and can decompose to oxaloacetate and ammonia.</text>
</comment>
<dbReference type="GO" id="GO:0016639">
    <property type="term" value="F:oxidoreductase activity, acting on the CH-NH2 group of donors, NAD or NADP as acceptor"/>
    <property type="evidence" value="ECO:0007669"/>
    <property type="project" value="UniProtKB-UniRule"/>
</dbReference>
<dbReference type="Pfam" id="PF01958">
    <property type="entry name" value="Asp_DH_C"/>
    <property type="match status" value="1"/>
</dbReference>
<dbReference type="SUPFAM" id="SSF51735">
    <property type="entry name" value="NAD(P)-binding Rossmann-fold domains"/>
    <property type="match status" value="1"/>
</dbReference>
<dbReference type="Gene3D" id="3.30.360.10">
    <property type="entry name" value="Dihydrodipicolinate Reductase, domain 2"/>
    <property type="match status" value="1"/>
</dbReference>
<feature type="domain" description="Aspartate dehydrogenase" evidence="7">
    <location>
        <begin position="166"/>
        <end position="253"/>
    </location>
</feature>
<proteinExistence type="inferred from homology"/>
<keyword evidence="2 6" id="KW-0662">Pyridine nucleotide biosynthesis</keyword>
<organism evidence="9 10">
    <name type="scientific">Marivita geojedonensis</name>
    <dbReference type="NCBI Taxonomy" id="1123756"/>
    <lineage>
        <taxon>Bacteria</taxon>
        <taxon>Pseudomonadati</taxon>
        <taxon>Pseudomonadota</taxon>
        <taxon>Alphaproteobacteria</taxon>
        <taxon>Rhodobacterales</taxon>
        <taxon>Roseobacteraceae</taxon>
        <taxon>Marivita</taxon>
    </lineage>
</organism>
<reference evidence="9 10" key="1">
    <citation type="submission" date="2014-03" db="EMBL/GenBank/DDBJ databases">
        <title>The draft genome sequence of Marivita geojedonensis KCTC 23882.</title>
        <authorList>
            <person name="Lai Q."/>
            <person name="Shao Z."/>
        </authorList>
    </citation>
    <scope>NUCLEOTIDE SEQUENCE [LARGE SCALE GENOMIC DNA]</scope>
    <source>
        <strain evidence="9 10">DPG-138</strain>
    </source>
</reference>
<dbReference type="NCBIfam" id="NF009825">
    <property type="entry name" value="PRK13302.1"/>
    <property type="match status" value="1"/>
</dbReference>
<comment type="caution">
    <text evidence="9">The sequence shown here is derived from an EMBL/GenBank/DDBJ whole genome shotgun (WGS) entry which is preliminary data.</text>
</comment>
<gene>
    <name evidence="6" type="primary">nadX</name>
    <name evidence="9" type="ORF">MGEO_17025</name>
</gene>
<dbReference type="EMBL" id="JFKC01000022">
    <property type="protein sequence ID" value="OSQ46801.1"/>
    <property type="molecule type" value="Genomic_DNA"/>
</dbReference>
<evidence type="ECO:0000313" key="10">
    <source>
        <dbReference type="Proteomes" id="UP000193926"/>
    </source>
</evidence>
<evidence type="ECO:0000259" key="8">
    <source>
        <dbReference type="Pfam" id="PF03447"/>
    </source>
</evidence>
<dbReference type="InterPro" id="IPR020626">
    <property type="entry name" value="Asp_DH_prok"/>
</dbReference>
<comment type="catalytic activity">
    <reaction evidence="6">
        <text>L-aspartate + NADP(+) + H2O = oxaloacetate + NH4(+) + NADPH + H(+)</text>
        <dbReference type="Rhea" id="RHEA:11784"/>
        <dbReference type="ChEBI" id="CHEBI:15377"/>
        <dbReference type="ChEBI" id="CHEBI:15378"/>
        <dbReference type="ChEBI" id="CHEBI:16452"/>
        <dbReference type="ChEBI" id="CHEBI:28938"/>
        <dbReference type="ChEBI" id="CHEBI:29991"/>
        <dbReference type="ChEBI" id="CHEBI:57783"/>
        <dbReference type="ChEBI" id="CHEBI:58349"/>
        <dbReference type="EC" id="1.4.1.21"/>
    </reaction>
</comment>
<dbReference type="GO" id="GO:0033735">
    <property type="term" value="F:aspartate dehydrogenase [NAD(P)+] activity"/>
    <property type="evidence" value="ECO:0007669"/>
    <property type="project" value="UniProtKB-EC"/>
</dbReference>
<comment type="pathway">
    <text evidence="6">Cofactor biosynthesis; NAD(+) biosynthesis; iminoaspartate from L-aspartate (dehydrogenase route): step 1/1.</text>
</comment>
<dbReference type="OrthoDB" id="8456681at2"/>
<dbReference type="EC" id="1.4.1.21" evidence="6"/>
<dbReference type="UniPathway" id="UPA00253">
    <property type="reaction ID" value="UER00456"/>
</dbReference>
<dbReference type="Pfam" id="PF03447">
    <property type="entry name" value="NAD_binding_3"/>
    <property type="match status" value="1"/>
</dbReference>
<feature type="binding site" evidence="6">
    <location>
        <position position="188"/>
    </location>
    <ligand>
        <name>NAD(+)</name>
        <dbReference type="ChEBI" id="CHEBI:57540"/>
    </ligand>
</feature>
<keyword evidence="4 6" id="KW-0560">Oxidoreductase</keyword>
<dbReference type="GO" id="GO:0009435">
    <property type="term" value="P:NAD+ biosynthetic process"/>
    <property type="evidence" value="ECO:0007669"/>
    <property type="project" value="UniProtKB-UniRule"/>
</dbReference>
<dbReference type="PIRSF" id="PIRSF005227">
    <property type="entry name" value="Asp_dh_NAD_syn"/>
    <property type="match status" value="1"/>
</dbReference>
<comment type="catalytic activity">
    <reaction evidence="6">
        <text>L-aspartate + NAD(+) + H2O = oxaloacetate + NH4(+) + NADH + H(+)</text>
        <dbReference type="Rhea" id="RHEA:11788"/>
        <dbReference type="ChEBI" id="CHEBI:15377"/>
        <dbReference type="ChEBI" id="CHEBI:15378"/>
        <dbReference type="ChEBI" id="CHEBI:16452"/>
        <dbReference type="ChEBI" id="CHEBI:28938"/>
        <dbReference type="ChEBI" id="CHEBI:29991"/>
        <dbReference type="ChEBI" id="CHEBI:57540"/>
        <dbReference type="ChEBI" id="CHEBI:57945"/>
        <dbReference type="EC" id="1.4.1.21"/>
    </reaction>
</comment>
<feature type="binding site" evidence="6">
    <location>
        <position position="120"/>
    </location>
    <ligand>
        <name>NAD(+)</name>
        <dbReference type="ChEBI" id="CHEBI:57540"/>
    </ligand>
</feature>
<evidence type="ECO:0000256" key="1">
    <source>
        <dbReference type="ARBA" id="ARBA00008331"/>
    </source>
</evidence>
<dbReference type="PANTHER" id="PTHR31873">
    <property type="entry name" value="L-ASPARTATE DEHYDROGENASE-RELATED"/>
    <property type="match status" value="1"/>
</dbReference>
<evidence type="ECO:0000259" key="7">
    <source>
        <dbReference type="Pfam" id="PF01958"/>
    </source>
</evidence>
<dbReference type="SUPFAM" id="SSF55347">
    <property type="entry name" value="Glyceraldehyde-3-phosphate dehydrogenase-like, C-terminal domain"/>
    <property type="match status" value="1"/>
</dbReference>
<dbReference type="RefSeq" id="WP_085640617.1">
    <property type="nucleotide sequence ID" value="NZ_JFKC01000022.1"/>
</dbReference>
<feature type="domain" description="Aspartate/homoserine dehydrogenase NAD-binding" evidence="8">
    <location>
        <begin position="7"/>
        <end position="117"/>
    </location>
</feature>
<dbReference type="GO" id="GO:0051287">
    <property type="term" value="F:NAD binding"/>
    <property type="evidence" value="ECO:0007669"/>
    <property type="project" value="UniProtKB-UniRule"/>
</dbReference>
<evidence type="ECO:0000256" key="4">
    <source>
        <dbReference type="ARBA" id="ARBA00023002"/>
    </source>
</evidence>
<comment type="function">
    <text evidence="6">Specifically catalyzes the NAD or NADP-dependent dehydrogenation of L-aspartate to iminoaspartate.</text>
</comment>
<dbReference type="InterPro" id="IPR036291">
    <property type="entry name" value="NAD(P)-bd_dom_sf"/>
</dbReference>
<comment type="similarity">
    <text evidence="1 6">Belongs to the L-aspartate dehydrogenase family.</text>
</comment>
<evidence type="ECO:0000256" key="5">
    <source>
        <dbReference type="ARBA" id="ARBA00023027"/>
    </source>
</evidence>
<keyword evidence="5 6" id="KW-0520">NAD</keyword>
<evidence type="ECO:0000256" key="3">
    <source>
        <dbReference type="ARBA" id="ARBA00022857"/>
    </source>
</evidence>
<dbReference type="PANTHER" id="PTHR31873:SF6">
    <property type="entry name" value="ASPARTATE DEHYDROGENASE DOMAIN-CONTAINING PROTEIN"/>
    <property type="match status" value="1"/>
</dbReference>
<accession>A0A1X4NHM4</accession>
<dbReference type="InterPro" id="IPR011182">
    <property type="entry name" value="L-Asp_DH"/>
</dbReference>
<dbReference type="Gene3D" id="3.40.50.720">
    <property type="entry name" value="NAD(P)-binding Rossmann-like Domain"/>
    <property type="match status" value="1"/>
</dbReference>
<name>A0A1X4NHM4_9RHOB</name>
<dbReference type="STRING" id="1123756.MGEO_17025"/>
<evidence type="ECO:0000256" key="6">
    <source>
        <dbReference type="HAMAP-Rule" id="MF_01265"/>
    </source>
</evidence>
<feature type="active site" evidence="6">
    <location>
        <position position="218"/>
    </location>
</feature>
<sequence>MKIGIAGLGAIGLHVAQELDRGGIPGCELGGISARNADRAAEANATLSKPAPVYSLSELADHCDIVIETLPPQLFMDLAVPTIEAGKELIVLSASQLMGQQALLDRAAETGAKILIPSGAILGLDAIKGAAVGNLKSVVIETRKPVPGLAKAPYVIDNNIDLSNLTEPKLVLGGAVTDVAKVFPANVNVAVAVSLAGFGTDKTRMEVWADPSLEKNQHTVRVVSDSSDFTMTIQNRPTEENPATGKITALSVIAMLRQKTSVLQVGT</sequence>
<dbReference type="GO" id="GO:0050661">
    <property type="term" value="F:NADP binding"/>
    <property type="evidence" value="ECO:0007669"/>
    <property type="project" value="UniProtKB-UniRule"/>
</dbReference>
<evidence type="ECO:0000313" key="9">
    <source>
        <dbReference type="EMBL" id="OSQ46801.1"/>
    </source>
</evidence>
<keyword evidence="10" id="KW-1185">Reference proteome</keyword>
<dbReference type="AlphaFoldDB" id="A0A1X4NHM4"/>
<dbReference type="HAMAP" id="MF_01265">
    <property type="entry name" value="NadX"/>
    <property type="match status" value="1"/>
</dbReference>
<dbReference type="InterPro" id="IPR002811">
    <property type="entry name" value="Asp_DH"/>
</dbReference>